<dbReference type="Pfam" id="PF02743">
    <property type="entry name" value="dCache_1"/>
    <property type="match status" value="1"/>
</dbReference>
<dbReference type="CDD" id="cd11386">
    <property type="entry name" value="MCP_signal"/>
    <property type="match status" value="1"/>
</dbReference>
<reference evidence="13 14" key="1">
    <citation type="submission" date="2019-03" db="EMBL/GenBank/DDBJ databases">
        <title>Freshwater and sediment microbial communities from various areas in North America, analyzing microbe dynamics in response to fracking.</title>
        <authorList>
            <person name="Lamendella R."/>
        </authorList>
    </citation>
    <scope>NUCLEOTIDE SEQUENCE [LARGE SCALE GENOMIC DNA]</scope>
    <source>
        <strain evidence="13 14">74A</strain>
    </source>
</reference>
<dbReference type="Pfam" id="PF00015">
    <property type="entry name" value="MCPsignal"/>
    <property type="match status" value="1"/>
</dbReference>
<dbReference type="Proteomes" id="UP000294832">
    <property type="component" value="Unassembled WGS sequence"/>
</dbReference>
<dbReference type="CDD" id="cd06225">
    <property type="entry name" value="HAMP"/>
    <property type="match status" value="1"/>
</dbReference>
<sequence>MTNYIYNICVMTYMKITLKTRLLGASLSAVLIVSVILSALSFSAIHQMSLSLTKKQVQQTGELFASNISSWFEGKKNGLLSLQRAIERLPADQDPTFMLAFAQSALNYSLSMYGNEQGEMYRHDPALYVPGFDPRVRGWYKKTKASGQLTIEPPHMSSSLKKIVVTFCAPVMDDNGKLRGVVGSNMTLTQITDKIGQLKVPGNGFATLIDNHGNVLSYPDTAFNNKSLTDIDPMFTTQWLQQLTAQDSLHEDSFKGRQNLFYLTQVPGTDWSLLFVMDKNVITAQANQLTVTMIATAITALLLFAVVLIFIFRSQFRDLENVSQALESISNGGGDLTVRIHTRNQHDEIGQLAQGFNRFVAMLAQMVGRLETIATRLTTEASDTRKVADNNSAAIATQLDDVTMVATAVTEMASATQEISGNAETTAHTAEETVALTASVQQQAGKSRNSILQLASEVGNASQIIAELDQHSRKINSILLTISDIAEQTNLLALNAAIEAARAGDQGRGFAVVADEVRVLSQRTHASTQEIQTMITTLQQIASNAVTTMNKSQQMTEVSVTDVEAANVSLQQISAAINQISDMARQIATAAEEQTSVTAEINRNTESIREVSGGLSAEVEQSARQAQTLESLAKQLATEVGQFRI</sequence>
<name>A0A4R2FDY9_9GAMM</name>
<dbReference type="PROSITE" id="PS50111">
    <property type="entry name" value="CHEMOTAXIS_TRANSDUC_2"/>
    <property type="match status" value="1"/>
</dbReference>
<feature type="domain" description="Methyl-accepting transducer" evidence="11">
    <location>
        <begin position="373"/>
        <end position="609"/>
    </location>
</feature>
<feature type="transmembrane region" description="Helical" evidence="10">
    <location>
        <begin position="289"/>
        <end position="312"/>
    </location>
</feature>
<keyword evidence="2" id="KW-1003">Cell membrane</keyword>
<dbReference type="Gene3D" id="3.30.450.20">
    <property type="entry name" value="PAS domain"/>
    <property type="match status" value="2"/>
</dbReference>
<keyword evidence="14" id="KW-1185">Reference proteome</keyword>
<evidence type="ECO:0000256" key="6">
    <source>
        <dbReference type="ARBA" id="ARBA00023136"/>
    </source>
</evidence>
<dbReference type="SUPFAM" id="SSF58104">
    <property type="entry name" value="Methyl-accepting chemotaxis protein (MCP) signaling domain"/>
    <property type="match status" value="1"/>
</dbReference>
<keyword evidence="5 10" id="KW-1133">Transmembrane helix</keyword>
<evidence type="ECO:0000313" key="14">
    <source>
        <dbReference type="Proteomes" id="UP000294832"/>
    </source>
</evidence>
<evidence type="ECO:0000256" key="3">
    <source>
        <dbReference type="ARBA" id="ARBA00022500"/>
    </source>
</evidence>
<dbReference type="InterPro" id="IPR033479">
    <property type="entry name" value="dCache_1"/>
</dbReference>
<evidence type="ECO:0000256" key="1">
    <source>
        <dbReference type="ARBA" id="ARBA00004651"/>
    </source>
</evidence>
<dbReference type="Pfam" id="PF00672">
    <property type="entry name" value="HAMP"/>
    <property type="match status" value="1"/>
</dbReference>
<accession>A0A4R2FDY9</accession>
<dbReference type="Gene3D" id="1.10.287.950">
    <property type="entry name" value="Methyl-accepting chemotaxis protein"/>
    <property type="match status" value="1"/>
</dbReference>
<dbReference type="GO" id="GO:0007165">
    <property type="term" value="P:signal transduction"/>
    <property type="evidence" value="ECO:0007669"/>
    <property type="project" value="UniProtKB-KW"/>
</dbReference>
<dbReference type="InterPro" id="IPR029151">
    <property type="entry name" value="Sensor-like_sf"/>
</dbReference>
<keyword evidence="3" id="KW-0145">Chemotaxis</keyword>
<dbReference type="SMART" id="SM00283">
    <property type="entry name" value="MA"/>
    <property type="match status" value="1"/>
</dbReference>
<dbReference type="SUPFAM" id="SSF103190">
    <property type="entry name" value="Sensory domain-like"/>
    <property type="match status" value="1"/>
</dbReference>
<evidence type="ECO:0000259" key="12">
    <source>
        <dbReference type="PROSITE" id="PS50885"/>
    </source>
</evidence>
<dbReference type="PANTHER" id="PTHR32089">
    <property type="entry name" value="METHYL-ACCEPTING CHEMOTAXIS PROTEIN MCPB"/>
    <property type="match status" value="1"/>
</dbReference>
<dbReference type="PANTHER" id="PTHR32089:SF117">
    <property type="entry name" value="METHYL ACCEPTING SENSORY TRANSDUCER WITH CACHE_1 SMALL MOLECULE BINDING DOMAIN"/>
    <property type="match status" value="1"/>
</dbReference>
<evidence type="ECO:0000256" key="7">
    <source>
        <dbReference type="ARBA" id="ARBA00023224"/>
    </source>
</evidence>
<dbReference type="FunFam" id="1.10.287.950:FF:000001">
    <property type="entry name" value="Methyl-accepting chemotaxis sensory transducer"/>
    <property type="match status" value="1"/>
</dbReference>
<evidence type="ECO:0000256" key="5">
    <source>
        <dbReference type="ARBA" id="ARBA00022989"/>
    </source>
</evidence>
<comment type="subcellular location">
    <subcellularLocation>
        <location evidence="1">Cell membrane</location>
        <topology evidence="1">Multi-pass membrane protein</topology>
    </subcellularLocation>
</comment>
<comment type="caution">
    <text evidence="13">The sequence shown here is derived from an EMBL/GenBank/DDBJ whole genome shotgun (WGS) entry which is preliminary data.</text>
</comment>
<evidence type="ECO:0000256" key="2">
    <source>
        <dbReference type="ARBA" id="ARBA00022475"/>
    </source>
</evidence>
<keyword evidence="7 9" id="KW-0807">Transducer</keyword>
<keyword evidence="6 10" id="KW-0472">Membrane</keyword>
<proteinExistence type="inferred from homology"/>
<comment type="similarity">
    <text evidence="8">Belongs to the methyl-accepting chemotaxis (MCP) protein family.</text>
</comment>
<evidence type="ECO:0000259" key="11">
    <source>
        <dbReference type="PROSITE" id="PS50111"/>
    </source>
</evidence>
<dbReference type="InterPro" id="IPR003660">
    <property type="entry name" value="HAMP_dom"/>
</dbReference>
<evidence type="ECO:0000313" key="13">
    <source>
        <dbReference type="EMBL" id="TCN83041.1"/>
    </source>
</evidence>
<dbReference type="AlphaFoldDB" id="A0A4R2FDY9"/>
<evidence type="ECO:0000256" key="8">
    <source>
        <dbReference type="ARBA" id="ARBA00029447"/>
    </source>
</evidence>
<dbReference type="InterPro" id="IPR004089">
    <property type="entry name" value="MCPsignal_dom"/>
</dbReference>
<dbReference type="EMBL" id="SLWF01000016">
    <property type="protein sequence ID" value="TCN83041.1"/>
    <property type="molecule type" value="Genomic_DNA"/>
</dbReference>
<organism evidence="13 14">
    <name type="scientific">Shewanella fodinae</name>
    <dbReference type="NCBI Taxonomy" id="552357"/>
    <lineage>
        <taxon>Bacteria</taxon>
        <taxon>Pseudomonadati</taxon>
        <taxon>Pseudomonadota</taxon>
        <taxon>Gammaproteobacteria</taxon>
        <taxon>Alteromonadales</taxon>
        <taxon>Shewanellaceae</taxon>
        <taxon>Shewanella</taxon>
    </lineage>
</organism>
<dbReference type="GO" id="GO:0006935">
    <property type="term" value="P:chemotaxis"/>
    <property type="evidence" value="ECO:0007669"/>
    <property type="project" value="UniProtKB-KW"/>
</dbReference>
<evidence type="ECO:0000256" key="4">
    <source>
        <dbReference type="ARBA" id="ARBA00022692"/>
    </source>
</evidence>
<dbReference type="CDD" id="cd12913">
    <property type="entry name" value="PDC1_MCP_like"/>
    <property type="match status" value="1"/>
</dbReference>
<dbReference type="CDD" id="cd12912">
    <property type="entry name" value="PDC2_MCP_like"/>
    <property type="match status" value="1"/>
</dbReference>
<evidence type="ECO:0000256" key="10">
    <source>
        <dbReference type="SAM" id="Phobius"/>
    </source>
</evidence>
<evidence type="ECO:0000256" key="9">
    <source>
        <dbReference type="PROSITE-ProRule" id="PRU00284"/>
    </source>
</evidence>
<gene>
    <name evidence="13" type="ORF">EDC91_11620</name>
</gene>
<protein>
    <submittedName>
        <fullName evidence="13">Methyl-accepting chemotaxis sensory transducer with Cache sensor</fullName>
    </submittedName>
</protein>
<dbReference type="SMART" id="SM00304">
    <property type="entry name" value="HAMP"/>
    <property type="match status" value="1"/>
</dbReference>
<keyword evidence="4 10" id="KW-0812">Transmembrane</keyword>
<feature type="domain" description="HAMP" evidence="12">
    <location>
        <begin position="313"/>
        <end position="368"/>
    </location>
</feature>
<dbReference type="GO" id="GO:0005886">
    <property type="term" value="C:plasma membrane"/>
    <property type="evidence" value="ECO:0007669"/>
    <property type="project" value="UniProtKB-SubCell"/>
</dbReference>
<dbReference type="PROSITE" id="PS50885">
    <property type="entry name" value="HAMP"/>
    <property type="match status" value="1"/>
</dbReference>